<proteinExistence type="predicted"/>
<dbReference type="AlphaFoldDB" id="A0A8H4N0Q2"/>
<evidence type="ECO:0000313" key="2">
    <source>
        <dbReference type="EMBL" id="KAF4306444.1"/>
    </source>
</evidence>
<evidence type="ECO:0000256" key="1">
    <source>
        <dbReference type="SAM" id="MobiDB-lite"/>
    </source>
</evidence>
<dbReference type="Proteomes" id="UP000572817">
    <property type="component" value="Unassembled WGS sequence"/>
</dbReference>
<dbReference type="PANTHER" id="PTHR36578:SF2">
    <property type="entry name" value="PA14 DOMAIN-CONTAINING PROTEIN"/>
    <property type="match status" value="1"/>
</dbReference>
<organism evidence="2 3">
    <name type="scientific">Botryosphaeria dothidea</name>
    <dbReference type="NCBI Taxonomy" id="55169"/>
    <lineage>
        <taxon>Eukaryota</taxon>
        <taxon>Fungi</taxon>
        <taxon>Dikarya</taxon>
        <taxon>Ascomycota</taxon>
        <taxon>Pezizomycotina</taxon>
        <taxon>Dothideomycetes</taxon>
        <taxon>Dothideomycetes incertae sedis</taxon>
        <taxon>Botryosphaeriales</taxon>
        <taxon>Botryosphaeriaceae</taxon>
        <taxon>Botryosphaeria</taxon>
    </lineage>
</organism>
<feature type="region of interest" description="Disordered" evidence="1">
    <location>
        <begin position="36"/>
        <end position="56"/>
    </location>
</feature>
<gene>
    <name evidence="2" type="ORF">GTA08_BOTSDO05946</name>
</gene>
<protein>
    <recommendedName>
        <fullName evidence="4">Carbohydrate-binding-like protein</fullName>
    </recommendedName>
</protein>
<dbReference type="PANTHER" id="PTHR36578">
    <property type="entry name" value="CHROMOSOME 15, WHOLE GENOME SHOTGUN SEQUENCE"/>
    <property type="match status" value="1"/>
</dbReference>
<reference evidence="2" key="1">
    <citation type="submission" date="2020-04" db="EMBL/GenBank/DDBJ databases">
        <title>Genome Assembly and Annotation of Botryosphaeria dothidea sdau 11-99, a Latent Pathogen of Apple Fruit Ring Rot in China.</title>
        <authorList>
            <person name="Yu C."/>
            <person name="Diao Y."/>
            <person name="Lu Q."/>
            <person name="Zhao J."/>
            <person name="Cui S."/>
            <person name="Peng C."/>
            <person name="He B."/>
            <person name="Liu H."/>
        </authorList>
    </citation>
    <scope>NUCLEOTIDE SEQUENCE [LARGE SCALE GENOMIC DNA]</scope>
    <source>
        <strain evidence="2">Sdau11-99</strain>
    </source>
</reference>
<accession>A0A8H4N0Q2</accession>
<sequence length="322" mass="34772">MGDSASSQSVSYDATKIISSTFASVTAHPASGSVARRDACAQKPLGSGPSPSTDTNKDFLEYSALSDIAIKASTPSGYTRTFKNLTASNNAMAYMGYMSLDSYDTQQCADECTKKDGSISFNIYFERDPSVDPAPACANPTSTTVIKCVWWGSPIDAATAVNDGQWRQDFHVVIAGSNGYVSTLVDDVPGYSKQYYGKAAISAPLDCNQHDTYMGYKLFNDGKPFDVARCAAACEAESQWNIQHLGGRMLCRFFNTYVLSKNGVPQGQYCSMHNETWSGMYATNDGQYRGDDHYTISYSIGYSNVTDPGVPSCTTNSATQST</sequence>
<name>A0A8H4N0Q2_9PEZI</name>
<dbReference type="EMBL" id="WWBZ02000033">
    <property type="protein sequence ID" value="KAF4306444.1"/>
    <property type="molecule type" value="Genomic_DNA"/>
</dbReference>
<comment type="caution">
    <text evidence="2">The sequence shown here is derived from an EMBL/GenBank/DDBJ whole genome shotgun (WGS) entry which is preliminary data.</text>
</comment>
<evidence type="ECO:0000313" key="3">
    <source>
        <dbReference type="Proteomes" id="UP000572817"/>
    </source>
</evidence>
<keyword evidence="3" id="KW-1185">Reference proteome</keyword>
<evidence type="ECO:0008006" key="4">
    <source>
        <dbReference type="Google" id="ProtNLM"/>
    </source>
</evidence>
<dbReference type="OrthoDB" id="271448at2759"/>